<keyword evidence="5 10" id="KW-0812">Transmembrane</keyword>
<dbReference type="OrthoDB" id="3639251at2759"/>
<evidence type="ECO:0000256" key="4">
    <source>
        <dbReference type="ARBA" id="ARBA00022597"/>
    </source>
</evidence>
<evidence type="ECO:0000256" key="2">
    <source>
        <dbReference type="ARBA" id="ARBA00009598"/>
    </source>
</evidence>
<organism evidence="14">
    <name type="scientific">Rodentolepis nana</name>
    <name type="common">Dwarf tapeworm</name>
    <name type="synonym">Hymenolepis nana</name>
    <dbReference type="NCBI Taxonomy" id="102285"/>
    <lineage>
        <taxon>Eukaryota</taxon>
        <taxon>Metazoa</taxon>
        <taxon>Spiralia</taxon>
        <taxon>Lophotrochozoa</taxon>
        <taxon>Platyhelminthes</taxon>
        <taxon>Cestoda</taxon>
        <taxon>Eucestoda</taxon>
        <taxon>Cyclophyllidea</taxon>
        <taxon>Hymenolepididae</taxon>
        <taxon>Rodentolepis</taxon>
    </lineage>
</organism>
<dbReference type="Proteomes" id="UP000278807">
    <property type="component" value="Unassembled WGS sequence"/>
</dbReference>
<reference evidence="14" key="1">
    <citation type="submission" date="2017-02" db="UniProtKB">
        <authorList>
            <consortium name="WormBaseParasite"/>
        </authorList>
    </citation>
    <scope>IDENTIFICATION</scope>
</reference>
<evidence type="ECO:0000256" key="8">
    <source>
        <dbReference type="ARBA" id="ARBA00041091"/>
    </source>
</evidence>
<feature type="transmembrane region" description="Helical" evidence="10">
    <location>
        <begin position="90"/>
        <end position="109"/>
    </location>
</feature>
<comment type="subcellular location">
    <subcellularLocation>
        <location evidence="1">Membrane</location>
        <topology evidence="1">Multi-pass membrane protein</topology>
    </subcellularLocation>
</comment>
<protein>
    <recommendedName>
        <fullName evidence="8">Sugar phosphate exchanger 3</fullName>
    </recommendedName>
    <alternativeName>
        <fullName evidence="9">Solute carrier family 37 member 3</fullName>
    </alternativeName>
</protein>
<dbReference type="Gene3D" id="1.20.1250.20">
    <property type="entry name" value="MFS general substrate transporter like domains"/>
    <property type="match status" value="2"/>
</dbReference>
<evidence type="ECO:0000313" key="13">
    <source>
        <dbReference type="Proteomes" id="UP000278807"/>
    </source>
</evidence>
<evidence type="ECO:0000259" key="11">
    <source>
        <dbReference type="PROSITE" id="PS50850"/>
    </source>
</evidence>
<dbReference type="PIRSF" id="PIRSF002808">
    <property type="entry name" value="Hexose_phosphate_transp"/>
    <property type="match status" value="1"/>
</dbReference>
<feature type="transmembrane region" description="Helical" evidence="10">
    <location>
        <begin position="201"/>
        <end position="222"/>
    </location>
</feature>
<reference evidence="12 13" key="2">
    <citation type="submission" date="2018-11" db="EMBL/GenBank/DDBJ databases">
        <authorList>
            <consortium name="Pathogen Informatics"/>
        </authorList>
    </citation>
    <scope>NUCLEOTIDE SEQUENCE [LARGE SCALE GENOMIC DNA]</scope>
</reference>
<evidence type="ECO:0000256" key="7">
    <source>
        <dbReference type="ARBA" id="ARBA00023136"/>
    </source>
</evidence>
<feature type="transmembrane region" description="Helical" evidence="10">
    <location>
        <begin position="243"/>
        <end position="264"/>
    </location>
</feature>
<dbReference type="AlphaFoldDB" id="A0A0R3TP91"/>
<dbReference type="EMBL" id="UZAE01012552">
    <property type="protein sequence ID" value="VDO05658.1"/>
    <property type="molecule type" value="Genomic_DNA"/>
</dbReference>
<dbReference type="InterPro" id="IPR020846">
    <property type="entry name" value="MFS_dom"/>
</dbReference>
<name>A0A0R3TP91_RODNA</name>
<feature type="domain" description="Major facilitator superfamily (MFS) profile" evidence="11">
    <location>
        <begin position="1"/>
        <end position="370"/>
    </location>
</feature>
<keyword evidence="7 10" id="KW-0472">Membrane</keyword>
<keyword evidence="4" id="KW-0762">Sugar transport</keyword>
<keyword evidence="6 10" id="KW-1133">Transmembrane helix</keyword>
<dbReference type="InterPro" id="IPR036259">
    <property type="entry name" value="MFS_trans_sf"/>
</dbReference>
<evidence type="ECO:0000313" key="12">
    <source>
        <dbReference type="EMBL" id="VDO05658.1"/>
    </source>
</evidence>
<sequence>MVASGLTTAAFGLGYYLNIHSFSYYLLVQILGGIAQATGWPCVVTILSNWFGKGRRGFIMGIWNAHTNVGNVLGSILAGAFVNYQWGASFIVPGLLLIAGAYIVFMVLVDSPTPDLEVNSDSNNDKHKSVPGYYGDVRALSDGNHKELPIGFWDAIRLPNVFPYSMALFFSKLVSYTFLYWLPNYLSNVSSEALSAESAAWLSTIFDFGGICGGIIAGLLSDHRPSSDGLTVMSLQESSLRTIYLRAVTCASMLGIAAPCLFYYQSIAATMSGVSLFVLFLCGGLVTGPCALITTAVSADLGTQPSLQRSSKALATVTAIIDGTGSIGASLGPFLTAYLVGYGWKAVFMMLIFADLIAMAITVIIASRSRNGGGIGGGSLGSKVFNLRSHAAL</sequence>
<dbReference type="PANTHER" id="PTHR43184:SF12">
    <property type="entry name" value="SUGAR PHOSPHATE EXCHANGER 3"/>
    <property type="match status" value="1"/>
</dbReference>
<evidence type="ECO:0000256" key="9">
    <source>
        <dbReference type="ARBA" id="ARBA00042039"/>
    </source>
</evidence>
<proteinExistence type="inferred from homology"/>
<dbReference type="WBParaSite" id="HNAJ_0000927201-mRNA-1">
    <property type="protein sequence ID" value="HNAJ_0000927201-mRNA-1"/>
    <property type="gene ID" value="HNAJ_0000927201"/>
</dbReference>
<evidence type="ECO:0000256" key="10">
    <source>
        <dbReference type="SAM" id="Phobius"/>
    </source>
</evidence>
<dbReference type="SUPFAM" id="SSF103473">
    <property type="entry name" value="MFS general substrate transporter"/>
    <property type="match status" value="1"/>
</dbReference>
<evidence type="ECO:0000256" key="6">
    <source>
        <dbReference type="ARBA" id="ARBA00022989"/>
    </source>
</evidence>
<evidence type="ECO:0000256" key="3">
    <source>
        <dbReference type="ARBA" id="ARBA00022448"/>
    </source>
</evidence>
<keyword evidence="3" id="KW-0813">Transport</keyword>
<evidence type="ECO:0000256" key="5">
    <source>
        <dbReference type="ARBA" id="ARBA00022692"/>
    </source>
</evidence>
<evidence type="ECO:0000256" key="1">
    <source>
        <dbReference type="ARBA" id="ARBA00004141"/>
    </source>
</evidence>
<dbReference type="InterPro" id="IPR000849">
    <property type="entry name" value="Sugar_P_transporter"/>
</dbReference>
<dbReference type="GO" id="GO:0016020">
    <property type="term" value="C:membrane"/>
    <property type="evidence" value="ECO:0007669"/>
    <property type="project" value="UniProtKB-SubCell"/>
</dbReference>
<feature type="transmembrane region" description="Helical" evidence="10">
    <location>
        <begin position="276"/>
        <end position="301"/>
    </location>
</feature>
<accession>A0A0R3TP91</accession>
<feature type="transmembrane region" description="Helical" evidence="10">
    <location>
        <begin position="24"/>
        <end position="51"/>
    </location>
</feature>
<feature type="transmembrane region" description="Helical" evidence="10">
    <location>
        <begin position="313"/>
        <end position="340"/>
    </location>
</feature>
<dbReference type="STRING" id="102285.A0A0R3TP91"/>
<dbReference type="PANTHER" id="PTHR43184">
    <property type="entry name" value="MAJOR FACILITATOR SUPERFAMILY TRANSPORTER 16, ISOFORM B"/>
    <property type="match status" value="1"/>
</dbReference>
<dbReference type="PROSITE" id="PS50850">
    <property type="entry name" value="MFS"/>
    <property type="match status" value="1"/>
</dbReference>
<gene>
    <name evidence="12" type="ORF">HNAJ_LOCUS9267</name>
</gene>
<comment type="similarity">
    <text evidence="2">Belongs to the major facilitator superfamily. Organophosphate:Pi antiporter (OPA) (TC 2.A.1.4) family.</text>
</comment>
<keyword evidence="13" id="KW-1185">Reference proteome</keyword>
<feature type="transmembrane region" description="Helical" evidence="10">
    <location>
        <begin position="346"/>
        <end position="366"/>
    </location>
</feature>
<feature type="transmembrane region" description="Helical" evidence="10">
    <location>
        <begin position="63"/>
        <end position="84"/>
    </location>
</feature>
<feature type="transmembrane region" description="Helical" evidence="10">
    <location>
        <begin position="161"/>
        <end position="181"/>
    </location>
</feature>
<dbReference type="GO" id="GO:0022857">
    <property type="term" value="F:transmembrane transporter activity"/>
    <property type="evidence" value="ECO:0007669"/>
    <property type="project" value="InterPro"/>
</dbReference>
<evidence type="ECO:0000313" key="14">
    <source>
        <dbReference type="WBParaSite" id="HNAJ_0000927201-mRNA-1"/>
    </source>
</evidence>
<dbReference type="InterPro" id="IPR011701">
    <property type="entry name" value="MFS"/>
</dbReference>
<dbReference type="Pfam" id="PF07690">
    <property type="entry name" value="MFS_1"/>
    <property type="match status" value="1"/>
</dbReference>